<dbReference type="EC" id="2.7.7.65" evidence="5"/>
<evidence type="ECO:0000313" key="6">
    <source>
        <dbReference type="Proteomes" id="UP001276564"/>
    </source>
</evidence>
<dbReference type="SUPFAM" id="SSF55073">
    <property type="entry name" value="Nucleotide cyclase"/>
    <property type="match status" value="1"/>
</dbReference>
<dbReference type="PROSITE" id="PS50112">
    <property type="entry name" value="PAS"/>
    <property type="match status" value="1"/>
</dbReference>
<dbReference type="Proteomes" id="UP001276564">
    <property type="component" value="Unassembled WGS sequence"/>
</dbReference>
<dbReference type="NCBIfam" id="TIGR00229">
    <property type="entry name" value="sensory_box"/>
    <property type="match status" value="1"/>
</dbReference>
<feature type="domain" description="PAC" evidence="3">
    <location>
        <begin position="98"/>
        <end position="150"/>
    </location>
</feature>
<dbReference type="SUPFAM" id="SSF55785">
    <property type="entry name" value="PYP-like sensor domain (PAS domain)"/>
    <property type="match status" value="1"/>
</dbReference>
<evidence type="ECO:0000259" key="3">
    <source>
        <dbReference type="PROSITE" id="PS50113"/>
    </source>
</evidence>
<dbReference type="InterPro" id="IPR029787">
    <property type="entry name" value="Nucleotide_cyclase"/>
</dbReference>
<feature type="domain" description="PAS" evidence="2">
    <location>
        <begin position="41"/>
        <end position="95"/>
    </location>
</feature>
<dbReference type="SMART" id="SM00267">
    <property type="entry name" value="GGDEF"/>
    <property type="match status" value="1"/>
</dbReference>
<dbReference type="CDD" id="cd01949">
    <property type="entry name" value="GGDEF"/>
    <property type="match status" value="1"/>
</dbReference>
<dbReference type="PANTHER" id="PTHR44757:SF2">
    <property type="entry name" value="BIOFILM ARCHITECTURE MAINTENANCE PROTEIN MBAA"/>
    <property type="match status" value="1"/>
</dbReference>
<dbReference type="CDD" id="cd00130">
    <property type="entry name" value="PAS"/>
    <property type="match status" value="1"/>
</dbReference>
<dbReference type="InterPro" id="IPR035965">
    <property type="entry name" value="PAS-like_dom_sf"/>
</dbReference>
<dbReference type="InterPro" id="IPR000160">
    <property type="entry name" value="GGDEF_dom"/>
</dbReference>
<dbReference type="NCBIfam" id="TIGR00254">
    <property type="entry name" value="GGDEF"/>
    <property type="match status" value="1"/>
</dbReference>
<dbReference type="Pfam" id="PF08447">
    <property type="entry name" value="PAS_3"/>
    <property type="match status" value="1"/>
</dbReference>
<dbReference type="GO" id="GO:0052621">
    <property type="term" value="F:diguanylate cyclase activity"/>
    <property type="evidence" value="ECO:0007669"/>
    <property type="project" value="UniProtKB-EC"/>
</dbReference>
<keyword evidence="6" id="KW-1185">Reference proteome</keyword>
<dbReference type="PROSITE" id="PS50887">
    <property type="entry name" value="GGDEF"/>
    <property type="match status" value="1"/>
</dbReference>
<gene>
    <name evidence="5" type="ORF">RFM23_03890</name>
</gene>
<accession>A0ABU5AHK5</accession>
<dbReference type="Gene3D" id="3.30.450.20">
    <property type="entry name" value="PAS domain"/>
    <property type="match status" value="1"/>
</dbReference>
<dbReference type="InterPro" id="IPR013655">
    <property type="entry name" value="PAS_fold_3"/>
</dbReference>
<name>A0ABU5AHK5_9HYPH</name>
<dbReference type="Pfam" id="PF00990">
    <property type="entry name" value="GGDEF"/>
    <property type="match status" value="1"/>
</dbReference>
<dbReference type="PANTHER" id="PTHR44757">
    <property type="entry name" value="DIGUANYLATE CYCLASE DGCP"/>
    <property type="match status" value="1"/>
</dbReference>
<dbReference type="InterPro" id="IPR000700">
    <property type="entry name" value="PAS-assoc_C"/>
</dbReference>
<reference evidence="5 6" key="1">
    <citation type="submission" date="2023-08" db="EMBL/GenBank/DDBJ databases">
        <title>Implementing the SeqCode for naming new Mesorhizobium species isolated from Vachellia karroo root nodules.</title>
        <authorList>
            <person name="Van Lill M."/>
        </authorList>
    </citation>
    <scope>NUCLEOTIDE SEQUENCE [LARGE SCALE GENOMIC DNA]</scope>
    <source>
        <strain evidence="5 6">VK4B</strain>
    </source>
</reference>
<keyword evidence="5" id="KW-0808">Transferase</keyword>
<organism evidence="5 6">
    <name type="scientific">Mesorhizobium abyssinicae</name>
    <dbReference type="NCBI Taxonomy" id="1209958"/>
    <lineage>
        <taxon>Bacteria</taxon>
        <taxon>Pseudomonadati</taxon>
        <taxon>Pseudomonadota</taxon>
        <taxon>Alphaproteobacteria</taxon>
        <taxon>Hyphomicrobiales</taxon>
        <taxon>Phyllobacteriaceae</taxon>
        <taxon>Mesorhizobium</taxon>
    </lineage>
</organism>
<evidence type="ECO:0000256" key="1">
    <source>
        <dbReference type="SAM" id="Coils"/>
    </source>
</evidence>
<protein>
    <submittedName>
        <fullName evidence="5">Sensor domain-containing diguanylate cyclase</fullName>
        <ecNumber evidence="5">2.7.7.65</ecNumber>
    </submittedName>
</protein>
<feature type="coiled-coil region" evidence="1">
    <location>
        <begin position="141"/>
        <end position="175"/>
    </location>
</feature>
<feature type="domain" description="GGDEF" evidence="4">
    <location>
        <begin position="210"/>
        <end position="345"/>
    </location>
</feature>
<dbReference type="Gene3D" id="3.30.70.270">
    <property type="match status" value="1"/>
</dbReference>
<dbReference type="RefSeq" id="WP_320319705.1">
    <property type="nucleotide sequence ID" value="NZ_JAVIIP010000002.1"/>
</dbReference>
<dbReference type="InterPro" id="IPR000014">
    <property type="entry name" value="PAS"/>
</dbReference>
<evidence type="ECO:0000313" key="5">
    <source>
        <dbReference type="EMBL" id="MDX8536759.1"/>
    </source>
</evidence>
<evidence type="ECO:0000259" key="4">
    <source>
        <dbReference type="PROSITE" id="PS50887"/>
    </source>
</evidence>
<dbReference type="InterPro" id="IPR043128">
    <property type="entry name" value="Rev_trsase/Diguanyl_cyclase"/>
</dbReference>
<keyword evidence="5" id="KW-0548">Nucleotidyltransferase</keyword>
<dbReference type="PROSITE" id="PS50113">
    <property type="entry name" value="PAC"/>
    <property type="match status" value="1"/>
</dbReference>
<keyword evidence="1" id="KW-0175">Coiled coil</keyword>
<evidence type="ECO:0000259" key="2">
    <source>
        <dbReference type="PROSITE" id="PS50112"/>
    </source>
</evidence>
<dbReference type="InterPro" id="IPR052155">
    <property type="entry name" value="Biofilm_reg_signaling"/>
</dbReference>
<proteinExistence type="predicted"/>
<comment type="caution">
    <text evidence="5">The sequence shown here is derived from an EMBL/GenBank/DDBJ whole genome shotgun (WGS) entry which is preliminary data.</text>
</comment>
<dbReference type="EMBL" id="JAVIIP010000002">
    <property type="protein sequence ID" value="MDX8536759.1"/>
    <property type="molecule type" value="Genomic_DNA"/>
</dbReference>
<sequence length="366" mass="40316">MKHDGVSASAVGQGGHHDERLDALLSITGRMDGYLYRCRNDQSYTMLYISDGIFTVSGYRPSDFIHNAVRDYVSAIHPDDLAAVYAAVDNALEARCNWNVDYRIVPRVGEPLWVREIGGGVWDEAGELEFLEGFVVDISDRKVVEDLNAQLLLDLKAANEELSVQKREIELAKQQSDHSANHDLLTDLPNRRAFHNELKSVIGRCAASGDAAGLLFIDLDRFKEVNDTLGHEAGDALLQRVSDKLRTILRSADFVARLGGDEFAFLFSGKPDQAREKAVRVAERVLERLRIKVPAPNGDIQVGCTVGVAIYPTEAADPDALVALADRLMYVGKKEGRGRLVTSDQLALEQSGASGSQSSRRQRRIA</sequence>